<evidence type="ECO:0000256" key="3">
    <source>
        <dbReference type="ARBA" id="ARBA00022771"/>
    </source>
</evidence>
<evidence type="ECO:0000313" key="14">
    <source>
        <dbReference type="Proteomes" id="UP001181693"/>
    </source>
</evidence>
<dbReference type="Proteomes" id="UP001181693">
    <property type="component" value="Unassembled WGS sequence"/>
</dbReference>
<proteinExistence type="predicted"/>
<accession>A0AAV3AMB7</accession>
<dbReference type="InterPro" id="IPR027370">
    <property type="entry name" value="Znf-RING_euk"/>
</dbReference>
<evidence type="ECO:0000256" key="4">
    <source>
        <dbReference type="ARBA" id="ARBA00022786"/>
    </source>
</evidence>
<evidence type="ECO:0000256" key="1">
    <source>
        <dbReference type="ARBA" id="ARBA00022588"/>
    </source>
</evidence>
<dbReference type="InterPro" id="IPR013083">
    <property type="entry name" value="Znf_RING/FYVE/PHD"/>
</dbReference>
<name>A0AAV3AMB7_PYXAD</name>
<dbReference type="AlphaFoldDB" id="A0AAV3AMB7"/>
<dbReference type="PANTHER" id="PTHR25465">
    <property type="entry name" value="B-BOX DOMAIN CONTAINING"/>
    <property type="match status" value="1"/>
</dbReference>
<dbReference type="PROSITE" id="PS00518">
    <property type="entry name" value="ZF_RING_1"/>
    <property type="match status" value="1"/>
</dbReference>
<keyword evidence="5" id="KW-0862">Zinc</keyword>
<dbReference type="GO" id="GO:0045087">
    <property type="term" value="P:innate immune response"/>
    <property type="evidence" value="ECO:0007669"/>
    <property type="project" value="UniProtKB-KW"/>
</dbReference>
<dbReference type="InterPro" id="IPR017907">
    <property type="entry name" value="Znf_RING_CS"/>
</dbReference>
<dbReference type="SUPFAM" id="SSF57845">
    <property type="entry name" value="B-box zinc-binding domain"/>
    <property type="match status" value="1"/>
</dbReference>
<dbReference type="InterPro" id="IPR051051">
    <property type="entry name" value="E3_ubiq-ligase_TRIM/RNF"/>
</dbReference>
<dbReference type="Gene3D" id="3.30.160.60">
    <property type="entry name" value="Classic Zinc Finger"/>
    <property type="match status" value="1"/>
</dbReference>
<dbReference type="InterPro" id="IPR043136">
    <property type="entry name" value="B30.2/SPRY_sf"/>
</dbReference>
<dbReference type="Gene3D" id="4.10.830.40">
    <property type="match status" value="1"/>
</dbReference>
<protein>
    <submittedName>
        <fullName evidence="13">Uncharacterized protein</fullName>
    </submittedName>
</protein>
<dbReference type="InterPro" id="IPR003877">
    <property type="entry name" value="SPRY_dom"/>
</dbReference>
<sequence length="522" mass="60554">MEFTDLGDRLSCSICLNIFIVPVTLRCGHNFCRECITHALDTQDASGVYSCPECRDVFQDKPLLQANSNLQNIVEIFYSKQPDTAAFINPCTYCMDSFKPAVKTCMNCESSMCFDHLKVHSKSHTLIDPTTSLEDRKCSIHKKKMMFYCYEDAKCICANCCLGDHMEHKVEMIDEASEKKKEKLRSFLGLLNSKRERIDRKIQNFQEDIRERQEKALELADMATALFRNIRRQLEVLEKNVLTDIFRKGEEFSKQVSGLIEPLEVKKDDLSRKIQYIEKMCNMTDPIALLQDQKSDRDDFCVPQECDRFFLDDYVNQPEHLDLMSKTIHTGLYDIVNDISSRMLAFEASDIILDVNTAAANISVSYDMKTVCLSRKDQSYPESPERFKDGQMISLKSFSSGWHYWDVETSELGDWMMGLAYASIDRQGEYSWLGENTKSWCLTRFQNQYSVIHDGEEKFISHKCLSQKFRIYLDYRAGRLSFYELGDSVKHLYTFTTIFTEPLHAAFGLVEDKDDCWLRIIS</sequence>
<dbReference type="InterPro" id="IPR001841">
    <property type="entry name" value="Znf_RING"/>
</dbReference>
<evidence type="ECO:0000259" key="12">
    <source>
        <dbReference type="PROSITE" id="PS50188"/>
    </source>
</evidence>
<feature type="domain" description="RING-type" evidence="10">
    <location>
        <begin position="12"/>
        <end position="55"/>
    </location>
</feature>
<dbReference type="EMBL" id="DYDO01000003">
    <property type="protein sequence ID" value="DBA27669.1"/>
    <property type="molecule type" value="Genomic_DNA"/>
</dbReference>
<dbReference type="InterPro" id="IPR003649">
    <property type="entry name" value="Bbox_C"/>
</dbReference>
<feature type="domain" description="B30.2/SPRY" evidence="12">
    <location>
        <begin position="331"/>
        <end position="522"/>
    </location>
</feature>
<gene>
    <name evidence="13" type="ORF">GDO54_008137</name>
</gene>
<keyword evidence="3 8" id="KW-0863">Zinc-finger</keyword>
<evidence type="ECO:0000256" key="7">
    <source>
        <dbReference type="ARBA" id="ARBA00023054"/>
    </source>
</evidence>
<dbReference type="GO" id="GO:0008270">
    <property type="term" value="F:zinc ion binding"/>
    <property type="evidence" value="ECO:0007669"/>
    <property type="project" value="UniProtKB-KW"/>
</dbReference>
<dbReference type="PROSITE" id="PS50119">
    <property type="entry name" value="ZF_BBOX"/>
    <property type="match status" value="1"/>
</dbReference>
<keyword evidence="14" id="KW-1185">Reference proteome</keyword>
<dbReference type="PANTHER" id="PTHR25465:SF41">
    <property type="entry name" value="E3 UBIQUITIN-PROTEIN LIGASE RNF135"/>
    <property type="match status" value="1"/>
</dbReference>
<dbReference type="SUPFAM" id="SSF57850">
    <property type="entry name" value="RING/U-box"/>
    <property type="match status" value="1"/>
</dbReference>
<feature type="domain" description="B box-type" evidence="11">
    <location>
        <begin position="133"/>
        <end position="173"/>
    </location>
</feature>
<keyword evidence="6" id="KW-0391">Immunity</keyword>
<keyword evidence="4" id="KW-0833">Ubl conjugation pathway</keyword>
<dbReference type="GO" id="GO:0005737">
    <property type="term" value="C:cytoplasm"/>
    <property type="evidence" value="ECO:0007669"/>
    <property type="project" value="UniProtKB-ARBA"/>
</dbReference>
<feature type="coiled-coil region" evidence="9">
    <location>
        <begin position="188"/>
        <end position="240"/>
    </location>
</feature>
<dbReference type="SMART" id="SM00589">
    <property type="entry name" value="PRY"/>
    <property type="match status" value="1"/>
</dbReference>
<keyword evidence="2" id="KW-0479">Metal-binding</keyword>
<dbReference type="Gene3D" id="3.30.40.10">
    <property type="entry name" value="Zinc/RING finger domain, C3HC4 (zinc finger)"/>
    <property type="match status" value="1"/>
</dbReference>
<comment type="caution">
    <text evidence="13">The sequence shown here is derived from an EMBL/GenBank/DDBJ whole genome shotgun (WGS) entry which is preliminary data.</text>
</comment>
<reference evidence="13" key="1">
    <citation type="thesis" date="2020" institute="ProQuest LLC" country="789 East Eisenhower Parkway, Ann Arbor, MI, USA">
        <title>Comparative Genomics and Chromosome Evolution.</title>
        <authorList>
            <person name="Mudd A.B."/>
        </authorList>
    </citation>
    <scope>NUCLEOTIDE SEQUENCE</scope>
    <source>
        <strain evidence="13">1538</strain>
        <tissue evidence="13">Blood</tissue>
    </source>
</reference>
<dbReference type="InterPro" id="IPR006574">
    <property type="entry name" value="PRY"/>
</dbReference>
<dbReference type="PROSITE" id="PS50089">
    <property type="entry name" value="ZF_RING_2"/>
    <property type="match status" value="1"/>
</dbReference>
<dbReference type="Pfam" id="PF13445">
    <property type="entry name" value="zf-RING_UBOX"/>
    <property type="match status" value="1"/>
</dbReference>
<dbReference type="Pfam" id="PF00622">
    <property type="entry name" value="SPRY"/>
    <property type="match status" value="1"/>
</dbReference>
<dbReference type="InterPro" id="IPR013320">
    <property type="entry name" value="ConA-like_dom_sf"/>
</dbReference>
<dbReference type="PRINTS" id="PR01407">
    <property type="entry name" value="BUTYPHLNCDUF"/>
</dbReference>
<dbReference type="CDD" id="cd12891">
    <property type="entry name" value="SPRY_PRY_C-I_2"/>
    <property type="match status" value="1"/>
</dbReference>
<dbReference type="SMART" id="SM00502">
    <property type="entry name" value="BBC"/>
    <property type="match status" value="1"/>
</dbReference>
<evidence type="ECO:0000256" key="9">
    <source>
        <dbReference type="SAM" id="Coils"/>
    </source>
</evidence>
<evidence type="ECO:0000256" key="8">
    <source>
        <dbReference type="PROSITE-ProRule" id="PRU00024"/>
    </source>
</evidence>
<evidence type="ECO:0000256" key="5">
    <source>
        <dbReference type="ARBA" id="ARBA00022833"/>
    </source>
</evidence>
<dbReference type="InterPro" id="IPR003879">
    <property type="entry name" value="Butyrophylin_SPRY"/>
</dbReference>
<dbReference type="PROSITE" id="PS50188">
    <property type="entry name" value="B302_SPRY"/>
    <property type="match status" value="1"/>
</dbReference>
<keyword evidence="1" id="KW-0399">Innate immunity</keyword>
<dbReference type="SUPFAM" id="SSF49899">
    <property type="entry name" value="Concanavalin A-like lectins/glucanases"/>
    <property type="match status" value="1"/>
</dbReference>
<evidence type="ECO:0000256" key="6">
    <source>
        <dbReference type="ARBA" id="ARBA00022859"/>
    </source>
</evidence>
<dbReference type="SMART" id="SM00449">
    <property type="entry name" value="SPRY"/>
    <property type="match status" value="1"/>
</dbReference>
<evidence type="ECO:0000259" key="11">
    <source>
        <dbReference type="PROSITE" id="PS50119"/>
    </source>
</evidence>
<dbReference type="Pfam" id="PF13765">
    <property type="entry name" value="PRY"/>
    <property type="match status" value="1"/>
</dbReference>
<evidence type="ECO:0000259" key="10">
    <source>
        <dbReference type="PROSITE" id="PS50089"/>
    </source>
</evidence>
<evidence type="ECO:0000256" key="2">
    <source>
        <dbReference type="ARBA" id="ARBA00022723"/>
    </source>
</evidence>
<evidence type="ECO:0000313" key="13">
    <source>
        <dbReference type="EMBL" id="DBA27669.1"/>
    </source>
</evidence>
<organism evidence="13 14">
    <name type="scientific">Pyxicephalus adspersus</name>
    <name type="common">African bullfrog</name>
    <dbReference type="NCBI Taxonomy" id="30357"/>
    <lineage>
        <taxon>Eukaryota</taxon>
        <taxon>Metazoa</taxon>
        <taxon>Chordata</taxon>
        <taxon>Craniata</taxon>
        <taxon>Vertebrata</taxon>
        <taxon>Euteleostomi</taxon>
        <taxon>Amphibia</taxon>
        <taxon>Batrachia</taxon>
        <taxon>Anura</taxon>
        <taxon>Neobatrachia</taxon>
        <taxon>Ranoidea</taxon>
        <taxon>Pyxicephalidae</taxon>
        <taxon>Pyxicephalinae</taxon>
        <taxon>Pyxicephalus</taxon>
    </lineage>
</organism>
<dbReference type="CDD" id="cd19769">
    <property type="entry name" value="Bbox2_TRIM16-like"/>
    <property type="match status" value="1"/>
</dbReference>
<dbReference type="Pfam" id="PF00643">
    <property type="entry name" value="zf-B_box"/>
    <property type="match status" value="1"/>
</dbReference>
<keyword evidence="7 9" id="KW-0175">Coiled coil</keyword>
<dbReference type="SMART" id="SM00184">
    <property type="entry name" value="RING"/>
    <property type="match status" value="1"/>
</dbReference>
<dbReference type="InterPro" id="IPR001870">
    <property type="entry name" value="B30.2/SPRY"/>
</dbReference>
<dbReference type="Gene3D" id="2.60.120.920">
    <property type="match status" value="1"/>
</dbReference>
<dbReference type="SMART" id="SM00336">
    <property type="entry name" value="BBOX"/>
    <property type="match status" value="1"/>
</dbReference>
<dbReference type="InterPro" id="IPR000315">
    <property type="entry name" value="Znf_B-box"/>
</dbReference>